<dbReference type="GO" id="GO:0003677">
    <property type="term" value="F:DNA binding"/>
    <property type="evidence" value="ECO:0007669"/>
    <property type="project" value="UniProtKB-KW"/>
</dbReference>
<accession>A0A3G6MYD1</accession>
<gene>
    <name evidence="5" type="ORF">EG340_06725</name>
</gene>
<name>A0A3G6MYD1_9FLAO</name>
<keyword evidence="3" id="KW-0238">DNA-binding</keyword>
<dbReference type="GO" id="GO:0009307">
    <property type="term" value="P:DNA restriction-modification system"/>
    <property type="evidence" value="ECO:0007669"/>
    <property type="project" value="UniProtKB-KW"/>
</dbReference>
<dbReference type="EMBL" id="CP033928">
    <property type="protein sequence ID" value="AZA60752.1"/>
    <property type="molecule type" value="Genomic_DNA"/>
</dbReference>
<dbReference type="InterPro" id="IPR000055">
    <property type="entry name" value="Restrct_endonuc_typeI_TRD"/>
</dbReference>
<protein>
    <recommendedName>
        <fullName evidence="4">Type I restriction modification DNA specificity domain-containing protein</fullName>
    </recommendedName>
</protein>
<dbReference type="InterPro" id="IPR051212">
    <property type="entry name" value="Type-I_RE_S_subunit"/>
</dbReference>
<evidence type="ECO:0000256" key="2">
    <source>
        <dbReference type="ARBA" id="ARBA00022747"/>
    </source>
</evidence>
<dbReference type="InterPro" id="IPR044946">
    <property type="entry name" value="Restrct_endonuc_typeI_TRD_sf"/>
</dbReference>
<dbReference type="Proteomes" id="UP000269076">
    <property type="component" value="Chromosome"/>
</dbReference>
<sequence length="446" mass="50293">MREDWIECTIKDISKIINGDRGKNYPSRTHYVSNGLPFVSAGNINDSNKLEKSSLNFISQERFDLLKGGFLKQGDILFCIRGSLGKLAIYDLDIDGAIASSLVIVRRLKSVEEKYLLYYLSSFSIKLFINEFNNGTAQPNLSAKDFSNFKFPLPPIPEQRAIVKKLESLFSSLDAGVADLKKAQQQLKVYRQAVLKKAFEGELTNSEMELISLANLTTLLGDGLHGTPKYSDSGEHYFINGNNLKEGKIILKPETKRVDKSEFEKYKKNLGNSTVLVSINGTIGNTAFYNHENVVLGKSACYFNLNDEIDKYYIRYNLTTKRFLHYAVNNATGSTIMNVGLKTMREYLVPVPKNRIEQHQIVKQIESRLSVCDSIEQNIKESLLKAEALRQSILKKAFEGNLLTAQELAECKQAADYEPASVLVERIKAEQKSPADNTDKRRKKAK</sequence>
<dbReference type="SUPFAM" id="SSF116734">
    <property type="entry name" value="DNA methylase specificity domain"/>
    <property type="match status" value="2"/>
</dbReference>
<organism evidence="5 6">
    <name type="scientific">Chryseobacterium indoltheticum</name>
    <dbReference type="NCBI Taxonomy" id="254"/>
    <lineage>
        <taxon>Bacteria</taxon>
        <taxon>Pseudomonadati</taxon>
        <taxon>Bacteroidota</taxon>
        <taxon>Flavobacteriia</taxon>
        <taxon>Flavobacteriales</taxon>
        <taxon>Weeksellaceae</taxon>
        <taxon>Chryseobacterium group</taxon>
        <taxon>Chryseobacterium</taxon>
    </lineage>
</organism>
<keyword evidence="2" id="KW-0680">Restriction system</keyword>
<evidence type="ECO:0000259" key="4">
    <source>
        <dbReference type="Pfam" id="PF01420"/>
    </source>
</evidence>
<feature type="domain" description="Type I restriction modification DNA specificity" evidence="4">
    <location>
        <begin position="232"/>
        <end position="383"/>
    </location>
</feature>
<proteinExistence type="inferred from homology"/>
<dbReference type="PANTHER" id="PTHR43140">
    <property type="entry name" value="TYPE-1 RESTRICTION ENZYME ECOKI SPECIFICITY PROTEIN"/>
    <property type="match status" value="1"/>
</dbReference>
<dbReference type="Pfam" id="PF01420">
    <property type="entry name" value="Methylase_S"/>
    <property type="match status" value="2"/>
</dbReference>
<evidence type="ECO:0000256" key="3">
    <source>
        <dbReference type="ARBA" id="ARBA00023125"/>
    </source>
</evidence>
<reference evidence="5 6" key="1">
    <citation type="submission" date="2018-11" db="EMBL/GenBank/DDBJ databases">
        <title>Proposal to divide the Flavobacteriaceae and reorganize its genera based on Amino Acid Identity values calculated from whole genome sequences.</title>
        <authorList>
            <person name="Nicholson A.C."/>
            <person name="Gulvik C.A."/>
            <person name="Whitney A.M."/>
            <person name="Humrighouse B.W."/>
            <person name="Bell M."/>
            <person name="Holmes B."/>
            <person name="Steigerwalt A."/>
            <person name="Villarma A."/>
            <person name="Sheth M."/>
            <person name="Batra D."/>
            <person name="Pryor J."/>
            <person name="Bernardet J.-F."/>
            <person name="Hugo C."/>
            <person name="Kampfer P."/>
            <person name="Newman J."/>
            <person name="Mcquiston J.R."/>
        </authorList>
    </citation>
    <scope>NUCLEOTIDE SEQUENCE [LARGE SCALE GENOMIC DNA]</scope>
    <source>
        <strain evidence="5 6">G0211</strain>
    </source>
</reference>
<dbReference type="AlphaFoldDB" id="A0A3G6MYD1"/>
<dbReference type="CDD" id="cd17264">
    <property type="entry name" value="RMtype1_S_Eco3763I-TRD2-CR2_like"/>
    <property type="match status" value="1"/>
</dbReference>
<feature type="domain" description="Type I restriction modification DNA specificity" evidence="4">
    <location>
        <begin position="3"/>
        <end position="171"/>
    </location>
</feature>
<evidence type="ECO:0000313" key="6">
    <source>
        <dbReference type="Proteomes" id="UP000269076"/>
    </source>
</evidence>
<dbReference type="PANTHER" id="PTHR43140:SF1">
    <property type="entry name" value="TYPE I RESTRICTION ENZYME ECOKI SPECIFICITY SUBUNIT"/>
    <property type="match status" value="1"/>
</dbReference>
<dbReference type="Gene3D" id="3.90.220.20">
    <property type="entry name" value="DNA methylase specificity domains"/>
    <property type="match status" value="2"/>
</dbReference>
<evidence type="ECO:0000256" key="1">
    <source>
        <dbReference type="ARBA" id="ARBA00010923"/>
    </source>
</evidence>
<dbReference type="RefSeq" id="WP_123885691.1">
    <property type="nucleotide sequence ID" value="NZ_CP033928.1"/>
</dbReference>
<dbReference type="REBASE" id="280266">
    <property type="entry name" value="S.Cin211ORF6720P"/>
</dbReference>
<evidence type="ECO:0000313" key="5">
    <source>
        <dbReference type="EMBL" id="AZA60752.1"/>
    </source>
</evidence>
<comment type="similarity">
    <text evidence="1">Belongs to the type-I restriction system S methylase family.</text>
</comment>